<dbReference type="PROSITE" id="PS51257">
    <property type="entry name" value="PROKAR_LIPOPROTEIN"/>
    <property type="match status" value="1"/>
</dbReference>
<evidence type="ECO:0000313" key="2">
    <source>
        <dbReference type="Proteomes" id="UP001155077"/>
    </source>
</evidence>
<dbReference type="Proteomes" id="UP001155077">
    <property type="component" value="Unassembled WGS sequence"/>
</dbReference>
<dbReference type="RefSeq" id="WP_252115662.1">
    <property type="nucleotide sequence ID" value="NZ_JAMSCK010000007.1"/>
</dbReference>
<protein>
    <submittedName>
        <fullName evidence="1">DUF4270 domain-containing protein</fullName>
    </submittedName>
</protein>
<comment type="caution">
    <text evidence="1">The sequence shown here is derived from an EMBL/GenBank/DDBJ whole genome shotgun (WGS) entry which is preliminary data.</text>
</comment>
<evidence type="ECO:0000313" key="1">
    <source>
        <dbReference type="EMBL" id="MCM8570956.1"/>
    </source>
</evidence>
<organism evidence="1 2">
    <name type="scientific">Gramella jeungdoensis</name>
    <dbReference type="NCBI Taxonomy" id="708091"/>
    <lineage>
        <taxon>Bacteria</taxon>
        <taxon>Pseudomonadati</taxon>
        <taxon>Bacteroidota</taxon>
        <taxon>Flavobacteriia</taxon>
        <taxon>Flavobacteriales</taxon>
        <taxon>Flavobacteriaceae</taxon>
        <taxon>Christiangramia</taxon>
    </lineage>
</organism>
<gene>
    <name evidence="1" type="ORF">NE848_16280</name>
</gene>
<accession>A0ABT0Z5G1</accession>
<name>A0ABT0Z5G1_9FLAO</name>
<proteinExistence type="predicted"/>
<dbReference type="Pfam" id="PF14092">
    <property type="entry name" value="DUF4270"/>
    <property type="match status" value="1"/>
</dbReference>
<dbReference type="InterPro" id="IPR025366">
    <property type="entry name" value="DUF4270"/>
</dbReference>
<reference evidence="1" key="1">
    <citation type="submission" date="2022-06" db="EMBL/GenBank/DDBJ databases">
        <title>Gramella sediminis sp. nov., isolated from deep-sea sediment of the Indian Ocean.</title>
        <authorList>
            <person name="Yang L."/>
        </authorList>
    </citation>
    <scope>NUCLEOTIDE SEQUENCE</scope>
    <source>
        <strain evidence="1">HMD3159</strain>
    </source>
</reference>
<dbReference type="EMBL" id="JAMSCK010000007">
    <property type="protein sequence ID" value="MCM8570956.1"/>
    <property type="molecule type" value="Genomic_DNA"/>
</dbReference>
<sequence>MKLKRLFQITTFLVVVFAFVGCDEDYTDIGGEIINNPTDVELREVDINAYSRKINSIQTNNLTNYFLGVNKNPVYGESTASIVTQLILGNSDPDFGENVELDSVVLKLPYYASEDETSSDEDNIEYVLDSVYGEGSFKLSVYETSYFLNDLDPNAGFEERQKYYSDQQSEVEENIVGEPLYINENFKPSADSFVTYEVNASGENDTITNTPALYVKLPVDYFKQKIIDKEGSDELLNNNNFKNYLRSLFIKAEPNSTEGAQIMFNLSDENAQITLYYTRDVEEDDETVRKRASYDLNFTGGNKFSTYTGEFPESILTAIEEQSSVGSENLYLKSQEGSMAVIDLFPDESVLEELKQNNWLINEANLTFYVNQEKMNGAAEPERLFLYDLENNTILVDYQADPTLSENDPLSSRTVFSSRLERDEDENGIFYKIRITQHLGRILSEDTENVKLGLIITGNINNSNLSAVRDVEDVERVPGSSMLTPYGTVLYGDEASNDEKRLKLRIYYTDY</sequence>
<keyword evidence="2" id="KW-1185">Reference proteome</keyword>